<feature type="transmembrane region" description="Helical" evidence="8">
    <location>
        <begin position="18"/>
        <end position="38"/>
    </location>
</feature>
<dbReference type="Gene3D" id="3.40.50.300">
    <property type="entry name" value="P-loop containing nucleotide triphosphate hydrolases"/>
    <property type="match status" value="1"/>
</dbReference>
<evidence type="ECO:0000256" key="7">
    <source>
        <dbReference type="SAM" id="MobiDB-lite"/>
    </source>
</evidence>
<feature type="compositionally biased region" description="Basic and acidic residues" evidence="7">
    <location>
        <begin position="720"/>
        <end position="730"/>
    </location>
</feature>
<keyword evidence="8" id="KW-1133">Transmembrane helix</keyword>
<keyword evidence="2" id="KW-0547">Nucleotide-binding</keyword>
<feature type="domain" description="AAA" evidence="9">
    <location>
        <begin position="516"/>
        <end position="636"/>
    </location>
</feature>
<evidence type="ECO:0000256" key="2">
    <source>
        <dbReference type="ARBA" id="ARBA00022741"/>
    </source>
</evidence>
<dbReference type="GeneID" id="301681130"/>
<feature type="transmembrane region" description="Helical" evidence="8">
    <location>
        <begin position="424"/>
        <end position="449"/>
    </location>
</feature>
<dbReference type="InterPro" id="IPR027417">
    <property type="entry name" value="P-loop_NTPase"/>
</dbReference>
<keyword evidence="5" id="KW-0829">Tyrosine-protein kinase</keyword>
<evidence type="ECO:0000313" key="11">
    <source>
        <dbReference type="Proteomes" id="UP000326169"/>
    </source>
</evidence>
<dbReference type="InterPro" id="IPR025669">
    <property type="entry name" value="AAA_dom"/>
</dbReference>
<gene>
    <name evidence="10" type="ORF">NIES46_01500</name>
</gene>
<feature type="coiled-coil region" evidence="6">
    <location>
        <begin position="209"/>
        <end position="269"/>
    </location>
</feature>
<keyword evidence="8" id="KW-0812">Transmembrane</keyword>
<reference evidence="10 11" key="1">
    <citation type="journal article" date="2019" name="J Genomics">
        <title>The Draft Genome of a Hydrogen-producing Cyanobacterium, Arthrospira platensis NIES-46.</title>
        <authorList>
            <person name="Suzuki S."/>
            <person name="Yamaguchi H."/>
            <person name="Kawachi M."/>
        </authorList>
    </citation>
    <scope>NUCLEOTIDE SEQUENCE [LARGE SCALE GENOMIC DNA]</scope>
    <source>
        <strain evidence="10 11">NIES-46</strain>
    </source>
</reference>
<keyword evidence="11" id="KW-1185">Reference proteome</keyword>
<dbReference type="PANTHER" id="PTHR32309">
    <property type="entry name" value="TYROSINE-PROTEIN KINASE"/>
    <property type="match status" value="1"/>
</dbReference>
<evidence type="ECO:0000256" key="1">
    <source>
        <dbReference type="ARBA" id="ARBA00022679"/>
    </source>
</evidence>
<dbReference type="RefSeq" id="WP_006620110.1">
    <property type="nucleotide sequence ID" value="NZ_BIMW01000002.1"/>
</dbReference>
<evidence type="ECO:0000256" key="5">
    <source>
        <dbReference type="ARBA" id="ARBA00023137"/>
    </source>
</evidence>
<keyword evidence="1" id="KW-0808">Transferase</keyword>
<dbReference type="InterPro" id="IPR005702">
    <property type="entry name" value="Wzc-like_C"/>
</dbReference>
<dbReference type="InterPro" id="IPR050445">
    <property type="entry name" value="Bact_polysacc_biosynth/exp"/>
</dbReference>
<protein>
    <recommendedName>
        <fullName evidence="9">AAA domain-containing protein</fullName>
    </recommendedName>
</protein>
<feature type="region of interest" description="Disordered" evidence="7">
    <location>
        <begin position="720"/>
        <end position="741"/>
    </location>
</feature>
<comment type="caution">
    <text evidence="10">The sequence shown here is derived from an EMBL/GenBank/DDBJ whole genome shotgun (WGS) entry which is preliminary data.</text>
</comment>
<dbReference type="Proteomes" id="UP000326169">
    <property type="component" value="Unassembled WGS sequence"/>
</dbReference>
<accession>A0A5M3T163</accession>
<evidence type="ECO:0000256" key="8">
    <source>
        <dbReference type="SAM" id="Phobius"/>
    </source>
</evidence>
<evidence type="ECO:0000313" key="10">
    <source>
        <dbReference type="EMBL" id="GCE92115.1"/>
    </source>
</evidence>
<evidence type="ECO:0000256" key="6">
    <source>
        <dbReference type="SAM" id="Coils"/>
    </source>
</evidence>
<proteinExistence type="predicted"/>
<dbReference type="SUPFAM" id="SSF52540">
    <property type="entry name" value="P-loop containing nucleoside triphosphate hydrolases"/>
    <property type="match status" value="1"/>
</dbReference>
<dbReference type="EMBL" id="BIMW01000002">
    <property type="protein sequence ID" value="GCE92115.1"/>
    <property type="molecule type" value="Genomic_DNA"/>
</dbReference>
<name>A0A5M3T163_LIMPL</name>
<sequence length="741" mass="82813">MTLPIVKRYLIAFENYKFAGLAAFVVALGISGGVGMILEAPPRPPYEARGILTYKNPPVLFSQTGQNIRQQGQQLTDRMLLQPRVIETVLNETMITPRDFRANARVQIRPGEGGQPGTIQVTFKDYNRDRSVEVVNVLMREMIEQSRLINTEQLRNIMDTIQDRMGPARAELREAQNTLEEYDRREGATLLAIESGSLPQSIISNRNHVEQLELRLDSINAQIASLEGRLGLNVDQAYVSQALTADPIIAQLRVQLYQIESQLEFLRKDFTDAHPLVADLIKQQQASEQQLQARASEVLGGHGVAAPLRQVDQIRVDSSLDPSRQQIAQNLINLQTQQETLLQEIATSREVGRRLEREYATIPNKQMEKMRLEQQVGYRQTLYDKMQAQLADAQAAEAETVSSLQVAQEAAAPDVEDPPPPPSLILVMAAGGFGGVIVGAVLIFALGILSGKFYTWEEIQGALKEREIPILGVVPNVLDDHADWDMPLLLHHNSRYLEPYEQVRSNLFSNGQKPPKVVLMTSTKGPEGKTLTAYNLAIASARAGKRTLIIEADLRSPSQVERMRLAIDSQDRWEPLRYYGDLNNCIRMVPDVENLYVIPSPGPLKQVTAVLESSEMRRLLKEVRHRFDVVIVDVPAWSDHNDALTLEPLTDGMVLVARPTCTMSAQMNQLADQLTETDEEQTGPKKYRPRLLGAIINGAELDLLPEDDGELIDIQSVDSLDRPALPRDYEPIPQLPSGARR</sequence>
<keyword evidence="6" id="KW-0175">Coiled coil</keyword>
<dbReference type="Pfam" id="PF13614">
    <property type="entry name" value="AAA_31"/>
    <property type="match status" value="1"/>
</dbReference>
<keyword evidence="8" id="KW-0472">Membrane</keyword>
<keyword evidence="4" id="KW-0067">ATP-binding</keyword>
<organism evidence="10 11">
    <name type="scientific">Limnospira platensis NIES-46</name>
    <dbReference type="NCBI Taxonomy" id="1236695"/>
    <lineage>
        <taxon>Bacteria</taxon>
        <taxon>Bacillati</taxon>
        <taxon>Cyanobacteriota</taxon>
        <taxon>Cyanophyceae</taxon>
        <taxon>Oscillatoriophycideae</taxon>
        <taxon>Oscillatoriales</taxon>
        <taxon>Sirenicapillariaceae</taxon>
        <taxon>Limnospira</taxon>
    </lineage>
</organism>
<keyword evidence="3" id="KW-0418">Kinase</keyword>
<evidence type="ECO:0000256" key="4">
    <source>
        <dbReference type="ARBA" id="ARBA00022840"/>
    </source>
</evidence>
<evidence type="ECO:0000256" key="3">
    <source>
        <dbReference type="ARBA" id="ARBA00022777"/>
    </source>
</evidence>
<dbReference type="PANTHER" id="PTHR32309:SF31">
    <property type="entry name" value="CAPSULAR EXOPOLYSACCHARIDE FAMILY"/>
    <property type="match status" value="1"/>
</dbReference>
<evidence type="ECO:0000259" key="9">
    <source>
        <dbReference type="Pfam" id="PF13614"/>
    </source>
</evidence>
<dbReference type="CDD" id="cd05387">
    <property type="entry name" value="BY-kinase"/>
    <property type="match status" value="1"/>
</dbReference>